<keyword evidence="14" id="KW-1185">Reference proteome</keyword>
<evidence type="ECO:0000256" key="1">
    <source>
        <dbReference type="ARBA" id="ARBA00004651"/>
    </source>
</evidence>
<dbReference type="PANTHER" id="PTHR24246">
    <property type="entry name" value="OLFACTORY RECEPTOR AND ADENOSINE RECEPTOR"/>
    <property type="match status" value="1"/>
</dbReference>
<evidence type="ECO:0000256" key="9">
    <source>
        <dbReference type="ARBA" id="ARBA00023224"/>
    </source>
</evidence>
<name>A0ABP1SAV6_9HEXA</name>
<dbReference type="EMBL" id="CAXLJM020000181">
    <property type="protein sequence ID" value="CAL8148906.1"/>
    <property type="molecule type" value="Genomic_DNA"/>
</dbReference>
<dbReference type="Gene3D" id="1.20.1070.10">
    <property type="entry name" value="Rhodopsin 7-helix transmembrane proteins"/>
    <property type="match status" value="1"/>
</dbReference>
<evidence type="ECO:0000259" key="12">
    <source>
        <dbReference type="PROSITE" id="PS50262"/>
    </source>
</evidence>
<keyword evidence="2" id="KW-1003">Cell membrane</keyword>
<proteinExistence type="predicted"/>
<feature type="transmembrane region" description="Helical" evidence="11">
    <location>
        <begin position="244"/>
        <end position="261"/>
    </location>
</feature>
<accession>A0ABP1SAV6</accession>
<keyword evidence="7" id="KW-0675">Receptor</keyword>
<evidence type="ECO:0000256" key="5">
    <source>
        <dbReference type="ARBA" id="ARBA00023040"/>
    </source>
</evidence>
<dbReference type="CDD" id="cd00637">
    <property type="entry name" value="7tm_classA_rhodopsin-like"/>
    <property type="match status" value="1"/>
</dbReference>
<keyword evidence="8" id="KW-0325">Glycoprotein</keyword>
<dbReference type="PANTHER" id="PTHR24246:SF27">
    <property type="entry name" value="ADENOSINE RECEPTOR, ISOFORM A"/>
    <property type="match status" value="1"/>
</dbReference>
<feature type="compositionally biased region" description="Polar residues" evidence="10">
    <location>
        <begin position="571"/>
        <end position="582"/>
    </location>
</feature>
<organism evidence="13 14">
    <name type="scientific">Orchesella dallaii</name>
    <dbReference type="NCBI Taxonomy" id="48710"/>
    <lineage>
        <taxon>Eukaryota</taxon>
        <taxon>Metazoa</taxon>
        <taxon>Ecdysozoa</taxon>
        <taxon>Arthropoda</taxon>
        <taxon>Hexapoda</taxon>
        <taxon>Collembola</taxon>
        <taxon>Entomobryomorpha</taxon>
        <taxon>Entomobryoidea</taxon>
        <taxon>Orchesellidae</taxon>
        <taxon>Orchesellinae</taxon>
        <taxon>Orchesella</taxon>
    </lineage>
</organism>
<feature type="domain" description="G-protein coupled receptors family 1 profile" evidence="12">
    <location>
        <begin position="164"/>
        <end position="426"/>
    </location>
</feature>
<dbReference type="PROSITE" id="PS50262">
    <property type="entry name" value="G_PROTEIN_RECEP_F1_2"/>
    <property type="match status" value="1"/>
</dbReference>
<gene>
    <name evidence="13" type="ORF">ODALV1_LOCUS31568</name>
</gene>
<evidence type="ECO:0000256" key="8">
    <source>
        <dbReference type="ARBA" id="ARBA00023180"/>
    </source>
</evidence>
<evidence type="ECO:0000256" key="7">
    <source>
        <dbReference type="ARBA" id="ARBA00023170"/>
    </source>
</evidence>
<evidence type="ECO:0000313" key="14">
    <source>
        <dbReference type="Proteomes" id="UP001642540"/>
    </source>
</evidence>
<feature type="transmembrane region" description="Helical" evidence="11">
    <location>
        <begin position="197"/>
        <end position="224"/>
    </location>
</feature>
<feature type="region of interest" description="Disordered" evidence="10">
    <location>
        <begin position="552"/>
        <end position="582"/>
    </location>
</feature>
<evidence type="ECO:0000256" key="3">
    <source>
        <dbReference type="ARBA" id="ARBA00022692"/>
    </source>
</evidence>
<sequence>MCMSLILDYWETVSLTAGCNLYSKNFRFCVLTVKSADQGSRKSPPVTSITPVGPSKSAQIIRRNSSVLSSFFNSTAYMLNSGGGGNRTTNDLIIGGGGGQRTYYNSGIITASNPSGGGGSSGTIITSNNHNMYFRERDRPVVDAETFLSTALPKILIASLIIFLNLLAIITMIRSNRWVSSVGARKGFYILPQSTQGLLHSLFVAYLLLGLLTLYSQVSLSFFILGEFRIFEDQGKECLTVNSVLIALSVAISLHLVSLAVDRTLASYLTYSKYSAIARGTVPLWLLAIWLPSAILGSLPLAGWKTNFSFCIFLHQFNDDYLRFVSGFYFCNLALVPALYIFFLTVLKPGVQDPKILYRWHRKLQAHHRLTFAMILAVNSICWTPFHLYLLTACLSCSFAWLANGFVLEYLYMIALAPSIIIPLMFSIRSSVVDKCASKIARCVTFRDEQKYNHNPLSAYHYSSSSASGTSGSGSRNKSPLFYIDEFSRMAYTKTTPGNPIVHQAVQQAQGQQQQPKEQTRGKSFFVPKYLPTDQGHQLQQTDSIPTIVGSVEGTAKKGGGGGGRYIKQGSQRNYNKNSGSVKNGALKNFRAYINKGYRNDRNEAVYAAGSSNSNEEIVRDNRGVGDGTDDTDSQCGFPIPSPPPGQQNAIYSHYYSRLNIDGAGTYGYR</sequence>
<evidence type="ECO:0000313" key="13">
    <source>
        <dbReference type="EMBL" id="CAL8148906.1"/>
    </source>
</evidence>
<keyword evidence="3 11" id="KW-0812">Transmembrane</keyword>
<keyword evidence="5" id="KW-0297">G-protein coupled receptor</keyword>
<evidence type="ECO:0000256" key="2">
    <source>
        <dbReference type="ARBA" id="ARBA00022475"/>
    </source>
</evidence>
<feature type="transmembrane region" description="Helical" evidence="11">
    <location>
        <begin position="282"/>
        <end position="304"/>
    </location>
</feature>
<keyword evidence="6 11" id="KW-0472">Membrane</keyword>
<protein>
    <recommendedName>
        <fullName evidence="12">G-protein coupled receptors family 1 profile domain-containing protein</fullName>
    </recommendedName>
</protein>
<evidence type="ECO:0000256" key="4">
    <source>
        <dbReference type="ARBA" id="ARBA00022989"/>
    </source>
</evidence>
<evidence type="ECO:0000256" key="6">
    <source>
        <dbReference type="ARBA" id="ARBA00023136"/>
    </source>
</evidence>
<reference evidence="13 14" key="1">
    <citation type="submission" date="2024-08" db="EMBL/GenBank/DDBJ databases">
        <authorList>
            <person name="Cucini C."/>
            <person name="Frati F."/>
        </authorList>
    </citation>
    <scope>NUCLEOTIDE SEQUENCE [LARGE SCALE GENOMIC DNA]</scope>
</reference>
<feature type="transmembrane region" description="Helical" evidence="11">
    <location>
        <begin position="368"/>
        <end position="390"/>
    </location>
</feature>
<dbReference type="SUPFAM" id="SSF81321">
    <property type="entry name" value="Family A G protein-coupled receptor-like"/>
    <property type="match status" value="1"/>
</dbReference>
<keyword evidence="4 11" id="KW-1133">Transmembrane helix</keyword>
<keyword evidence="9" id="KW-0807">Transducer</keyword>
<evidence type="ECO:0000256" key="10">
    <source>
        <dbReference type="SAM" id="MobiDB-lite"/>
    </source>
</evidence>
<dbReference type="Proteomes" id="UP001642540">
    <property type="component" value="Unassembled WGS sequence"/>
</dbReference>
<feature type="transmembrane region" description="Helical" evidence="11">
    <location>
        <begin position="155"/>
        <end position="176"/>
    </location>
</feature>
<feature type="region of interest" description="Disordered" evidence="10">
    <location>
        <begin position="610"/>
        <end position="633"/>
    </location>
</feature>
<dbReference type="InterPro" id="IPR017452">
    <property type="entry name" value="GPCR_Rhodpsn_7TM"/>
</dbReference>
<comment type="caution">
    <text evidence="13">The sequence shown here is derived from an EMBL/GenBank/DDBJ whole genome shotgun (WGS) entry which is preliminary data.</text>
</comment>
<comment type="subcellular location">
    <subcellularLocation>
        <location evidence="1">Cell membrane</location>
        <topology evidence="1">Multi-pass membrane protein</topology>
    </subcellularLocation>
</comment>
<evidence type="ECO:0000256" key="11">
    <source>
        <dbReference type="SAM" id="Phobius"/>
    </source>
</evidence>
<feature type="transmembrane region" description="Helical" evidence="11">
    <location>
        <begin position="324"/>
        <end position="347"/>
    </location>
</feature>
<feature type="transmembrane region" description="Helical" evidence="11">
    <location>
        <begin position="410"/>
        <end position="428"/>
    </location>
</feature>